<keyword evidence="3" id="KW-1185">Reference proteome</keyword>
<evidence type="ECO:0000313" key="2">
    <source>
        <dbReference type="EMBL" id="KAF7507431.1"/>
    </source>
</evidence>
<evidence type="ECO:0000313" key="3">
    <source>
        <dbReference type="Proteomes" id="UP000606974"/>
    </source>
</evidence>
<sequence length="76" mass="8695">MDRVRPTNTKPQKRKFFEYDDEETEVKTPSRRRREQGPVMAAGIPTPNFAIKILGSKQKKKALFDVCLFDADPAPS</sequence>
<reference evidence="2" key="1">
    <citation type="submission" date="2020-02" db="EMBL/GenBank/DDBJ databases">
        <authorList>
            <person name="Palmer J.M."/>
        </authorList>
    </citation>
    <scope>NUCLEOTIDE SEQUENCE</scope>
    <source>
        <strain evidence="2">EPUS1.4</strain>
        <tissue evidence="2">Thallus</tissue>
    </source>
</reference>
<dbReference type="EMBL" id="JAACFV010000069">
    <property type="protein sequence ID" value="KAF7507431.1"/>
    <property type="molecule type" value="Genomic_DNA"/>
</dbReference>
<dbReference type="Proteomes" id="UP000606974">
    <property type="component" value="Unassembled WGS sequence"/>
</dbReference>
<gene>
    <name evidence="2" type="ORF">GJ744_010490</name>
</gene>
<protein>
    <submittedName>
        <fullName evidence="2">Uncharacterized protein</fullName>
    </submittedName>
</protein>
<organism evidence="2 3">
    <name type="scientific">Endocarpon pusillum</name>
    <dbReference type="NCBI Taxonomy" id="364733"/>
    <lineage>
        <taxon>Eukaryota</taxon>
        <taxon>Fungi</taxon>
        <taxon>Dikarya</taxon>
        <taxon>Ascomycota</taxon>
        <taxon>Pezizomycotina</taxon>
        <taxon>Eurotiomycetes</taxon>
        <taxon>Chaetothyriomycetidae</taxon>
        <taxon>Verrucariales</taxon>
        <taxon>Verrucariaceae</taxon>
        <taxon>Endocarpon</taxon>
    </lineage>
</organism>
<name>A0A8H7E5F1_9EURO</name>
<comment type="caution">
    <text evidence="2">The sequence shown here is derived from an EMBL/GenBank/DDBJ whole genome shotgun (WGS) entry which is preliminary data.</text>
</comment>
<evidence type="ECO:0000256" key="1">
    <source>
        <dbReference type="SAM" id="MobiDB-lite"/>
    </source>
</evidence>
<accession>A0A8H7E5F1</accession>
<dbReference type="AlphaFoldDB" id="A0A8H7E5F1"/>
<feature type="compositionally biased region" description="Polar residues" evidence="1">
    <location>
        <begin position="1"/>
        <end position="10"/>
    </location>
</feature>
<proteinExistence type="predicted"/>
<feature type="region of interest" description="Disordered" evidence="1">
    <location>
        <begin position="1"/>
        <end position="43"/>
    </location>
</feature>